<name>A0A387HLF0_9ACTN</name>
<sequence length="30" mass="3040">MIPGDDVRGACVAAALGEQARRAEGAVWVA</sequence>
<evidence type="ECO:0000313" key="1">
    <source>
        <dbReference type="EMBL" id="AYG84716.1"/>
    </source>
</evidence>
<dbReference type="AlphaFoldDB" id="A0A387HLF0"/>
<dbReference type="KEGG" id="shun:DWB77_06930"/>
<dbReference type="Proteomes" id="UP000271554">
    <property type="component" value="Chromosome"/>
</dbReference>
<keyword evidence="2" id="KW-1185">Reference proteome</keyword>
<reference evidence="1 2" key="1">
    <citation type="submission" date="2018-10" db="EMBL/GenBank/DDBJ databases">
        <title>Relationship between Morphology and Antimicrobial Activity in Streptomyces.</title>
        <authorList>
            <person name="Kang H.J."/>
            <person name="Kim S.B."/>
        </authorList>
    </citation>
    <scope>NUCLEOTIDE SEQUENCE [LARGE SCALE GENOMIC DNA]</scope>
    <source>
        <strain evidence="1 2">BH38</strain>
    </source>
</reference>
<gene>
    <name evidence="1" type="ORF">DWB77_06930</name>
</gene>
<protein>
    <submittedName>
        <fullName evidence="1">Uncharacterized protein</fullName>
    </submittedName>
</protein>
<proteinExistence type="predicted"/>
<organism evidence="1 2">
    <name type="scientific">Streptomyces hundungensis</name>
    <dbReference type="NCBI Taxonomy" id="1077946"/>
    <lineage>
        <taxon>Bacteria</taxon>
        <taxon>Bacillati</taxon>
        <taxon>Actinomycetota</taxon>
        <taxon>Actinomycetes</taxon>
        <taxon>Kitasatosporales</taxon>
        <taxon>Streptomycetaceae</taxon>
        <taxon>Streptomyces</taxon>
    </lineage>
</organism>
<evidence type="ECO:0000313" key="2">
    <source>
        <dbReference type="Proteomes" id="UP000271554"/>
    </source>
</evidence>
<accession>A0A387HLF0</accession>
<dbReference type="EMBL" id="CP032698">
    <property type="protein sequence ID" value="AYG84716.1"/>
    <property type="molecule type" value="Genomic_DNA"/>
</dbReference>